<dbReference type="Proteomes" id="UP000291142">
    <property type="component" value="Unassembled WGS sequence"/>
</dbReference>
<accession>A0A4Q9FJK7</accession>
<dbReference type="AlphaFoldDB" id="A0A4Q9FJK7"/>
<comment type="caution">
    <text evidence="4">The sequence shown here is derived from an EMBL/GenBank/DDBJ whole genome shotgun (WGS) entry which is preliminary data.</text>
</comment>
<feature type="domain" description="SHSP" evidence="3">
    <location>
        <begin position="59"/>
        <end position="175"/>
    </location>
</feature>
<evidence type="ECO:0000256" key="1">
    <source>
        <dbReference type="PROSITE-ProRule" id="PRU00285"/>
    </source>
</evidence>
<dbReference type="InterPro" id="IPR008978">
    <property type="entry name" value="HSP20-like_chaperone"/>
</dbReference>
<dbReference type="PANTHER" id="PTHR11527">
    <property type="entry name" value="HEAT-SHOCK PROTEIN 20 FAMILY MEMBER"/>
    <property type="match status" value="1"/>
</dbReference>
<reference evidence="4 5" key="1">
    <citation type="submission" date="2019-02" db="EMBL/GenBank/DDBJ databases">
        <title>Hyunsoonleella sp., isolated from marine sediment.</title>
        <authorList>
            <person name="Liu B.-T."/>
        </authorList>
    </citation>
    <scope>NUCLEOTIDE SEQUENCE [LARGE SCALE GENOMIC DNA]</scope>
    <source>
        <strain evidence="4 5">T58</strain>
    </source>
</reference>
<evidence type="ECO:0000259" key="3">
    <source>
        <dbReference type="PROSITE" id="PS01031"/>
    </source>
</evidence>
<dbReference type="InterPro" id="IPR031107">
    <property type="entry name" value="Small_HSP"/>
</dbReference>
<comment type="similarity">
    <text evidence="1 2">Belongs to the small heat shock protein (HSP20) family.</text>
</comment>
<dbReference type="RefSeq" id="WP_130963816.1">
    <property type="nucleotide sequence ID" value="NZ_SIRT01000004.1"/>
</dbReference>
<organism evidence="4 5">
    <name type="scientific">Hyunsoonleella flava</name>
    <dbReference type="NCBI Taxonomy" id="2527939"/>
    <lineage>
        <taxon>Bacteria</taxon>
        <taxon>Pseudomonadati</taxon>
        <taxon>Bacteroidota</taxon>
        <taxon>Flavobacteriia</taxon>
        <taxon>Flavobacteriales</taxon>
        <taxon>Flavobacteriaceae</taxon>
    </lineage>
</organism>
<evidence type="ECO:0000313" key="4">
    <source>
        <dbReference type="EMBL" id="TBN04346.1"/>
    </source>
</evidence>
<name>A0A4Q9FJK7_9FLAO</name>
<dbReference type="EMBL" id="SIRT01000004">
    <property type="protein sequence ID" value="TBN04346.1"/>
    <property type="molecule type" value="Genomic_DNA"/>
</dbReference>
<dbReference type="Pfam" id="PF00011">
    <property type="entry name" value="HSP20"/>
    <property type="match status" value="1"/>
</dbReference>
<dbReference type="Gene3D" id="2.60.40.790">
    <property type="match status" value="1"/>
</dbReference>
<evidence type="ECO:0000256" key="2">
    <source>
        <dbReference type="RuleBase" id="RU003616"/>
    </source>
</evidence>
<dbReference type="PROSITE" id="PS01031">
    <property type="entry name" value="SHSP"/>
    <property type="match status" value="1"/>
</dbReference>
<dbReference type="OrthoDB" id="9814487at2"/>
<evidence type="ECO:0000313" key="5">
    <source>
        <dbReference type="Proteomes" id="UP000291142"/>
    </source>
</evidence>
<gene>
    <name evidence="4" type="ORF">EYD45_06930</name>
</gene>
<protein>
    <submittedName>
        <fullName evidence="4">Hsp20/alpha crystallin family protein</fullName>
    </submittedName>
</protein>
<keyword evidence="5" id="KW-1185">Reference proteome</keyword>
<proteinExistence type="inferred from homology"/>
<sequence length="175" mass="20674">MTTLSKRRRRNGLSPLENRLFTPWRNNLLRPWGRRLFPSDFDELNSLSRFDDIFEDDFFESDSLMPAMNVKEHEEDFEIELAAPGFNKKDFEVTIEEDVLQVCAEKEAEEEKEDNDYSRKEFSYKSFKRSMVLPTSVDLEQDVKASYKNGILKVKLLKKEDVIEKEPPKKVIEVN</sequence>
<dbReference type="SUPFAM" id="SSF49764">
    <property type="entry name" value="HSP20-like chaperones"/>
    <property type="match status" value="1"/>
</dbReference>
<dbReference type="InterPro" id="IPR002068">
    <property type="entry name" value="A-crystallin/Hsp20_dom"/>
</dbReference>
<dbReference type="CDD" id="cd06464">
    <property type="entry name" value="ACD_sHsps-like"/>
    <property type="match status" value="1"/>
</dbReference>